<dbReference type="InterPro" id="IPR013783">
    <property type="entry name" value="Ig-like_fold"/>
</dbReference>
<dbReference type="InterPro" id="IPR011045">
    <property type="entry name" value="N2O_reductase_N"/>
</dbReference>
<dbReference type="InterPro" id="IPR015882">
    <property type="entry name" value="HEX_bac_N"/>
</dbReference>
<protein>
    <submittedName>
        <fullName evidence="7">Family 20 glycosylhydrolase</fullName>
    </submittedName>
</protein>
<dbReference type="InterPro" id="IPR015883">
    <property type="entry name" value="Glyco_hydro_20_cat"/>
</dbReference>
<dbReference type="InterPro" id="IPR018905">
    <property type="entry name" value="A-galactase_NEW3"/>
</dbReference>
<comment type="caution">
    <text evidence="7">The sequence shown here is derived from an EMBL/GenBank/DDBJ whole genome shotgun (WGS) entry which is preliminary data.</text>
</comment>
<dbReference type="InterPro" id="IPR015943">
    <property type="entry name" value="WD40/YVTN_repeat-like_dom_sf"/>
</dbReference>
<name>A0ABV9ATX0_9ACTN</name>
<dbReference type="InterPro" id="IPR035992">
    <property type="entry name" value="Ricin_B-like_lectins"/>
</dbReference>
<dbReference type="EMBL" id="JBHSFK010000016">
    <property type="protein sequence ID" value="MFC4502755.1"/>
    <property type="molecule type" value="Genomic_DNA"/>
</dbReference>
<dbReference type="PANTHER" id="PTHR47197:SF3">
    <property type="entry name" value="DIHYDRO-HEME D1 DEHYDROGENASE"/>
    <property type="match status" value="1"/>
</dbReference>
<dbReference type="RefSeq" id="WP_381168591.1">
    <property type="nucleotide sequence ID" value="NZ_JBHSFK010000016.1"/>
</dbReference>
<gene>
    <name evidence="7" type="ORF">ACFPIH_25125</name>
</gene>
<evidence type="ECO:0000256" key="2">
    <source>
        <dbReference type="ARBA" id="ARBA00022729"/>
    </source>
</evidence>
<dbReference type="InterPro" id="IPR048433">
    <property type="entry name" value="YNCE-like_beta-prop"/>
</dbReference>
<dbReference type="Gene3D" id="2.130.10.10">
    <property type="entry name" value="YVTN repeat-like/Quinoprotein amine dehydrogenase"/>
    <property type="match status" value="3"/>
</dbReference>
<dbReference type="Gene3D" id="3.30.379.10">
    <property type="entry name" value="Chitobiase/beta-hexosaminidase domain 2-like"/>
    <property type="match status" value="1"/>
</dbReference>
<dbReference type="Pfam" id="PF02838">
    <property type="entry name" value="Glyco_hydro_20b"/>
    <property type="match status" value="1"/>
</dbReference>
<dbReference type="PANTHER" id="PTHR47197">
    <property type="entry name" value="PROTEIN NIRF"/>
    <property type="match status" value="1"/>
</dbReference>
<proteinExistence type="inferred from homology"/>
<dbReference type="SUPFAM" id="SSF50370">
    <property type="entry name" value="Ricin B-like lectins"/>
    <property type="match status" value="1"/>
</dbReference>
<dbReference type="SUPFAM" id="SSF50974">
    <property type="entry name" value="Nitrous oxide reductase, N-terminal domain"/>
    <property type="match status" value="1"/>
</dbReference>
<dbReference type="InterPro" id="IPR051200">
    <property type="entry name" value="Host-pathogen_enzymatic-act"/>
</dbReference>
<dbReference type="Pfam" id="PF10633">
    <property type="entry name" value="NPCBM_assoc"/>
    <property type="match status" value="1"/>
</dbReference>
<reference evidence="8" key="1">
    <citation type="journal article" date="2019" name="Int. J. Syst. Evol. Microbiol.">
        <title>The Global Catalogue of Microorganisms (GCM) 10K type strain sequencing project: providing services to taxonomists for standard genome sequencing and annotation.</title>
        <authorList>
            <consortium name="The Broad Institute Genomics Platform"/>
            <consortium name="The Broad Institute Genome Sequencing Center for Infectious Disease"/>
            <person name="Wu L."/>
            <person name="Ma J."/>
        </authorList>
    </citation>
    <scope>NUCLEOTIDE SEQUENCE [LARGE SCALE GENOMIC DNA]</scope>
    <source>
        <strain evidence="8">CGMCC 4.7177</strain>
    </source>
</reference>
<dbReference type="InterPro" id="IPR011964">
    <property type="entry name" value="YVTN_b-propeller_repeat"/>
</dbReference>
<dbReference type="Pfam" id="PF00652">
    <property type="entry name" value="Ricin_B_lectin"/>
    <property type="match status" value="1"/>
</dbReference>
<dbReference type="Gene3D" id="2.60.40.10">
    <property type="entry name" value="Immunoglobulins"/>
    <property type="match status" value="1"/>
</dbReference>
<feature type="signal peptide" evidence="5">
    <location>
        <begin position="1"/>
        <end position="30"/>
    </location>
</feature>
<comment type="similarity">
    <text evidence="1">Belongs to the glycosyl hydrolase 20 family.</text>
</comment>
<sequence length="1047" mass="108225">MSTIRRVLLPLLVASGLVLGVLSAVPPAVAAGAGRPWTIPALKQWTTSAGGAGSFTADASTRVVTDSPQLAATARTLATDLGDLLGREVDVAKGHPRPHDVVLRTDPAVRPKAEGYRLAVASTTVISGATDTGVFWGTRSVLQMLTQNRTLPAGQAKDWPDYPYRGISLCNCSKFFSVPWLVRLIKDMSYLKYNQLHLEMRIASTAHPENNSATGPVYSPAQVRQIVSAGKRYHVQVVQQVGTPGHMDYYLAAHPGLRAADASGTANPSNLDMADPKALPYAKSLLDEQMPQFPGSEWYGGGDEYLSTAAAYEQYPSLVKWAREQAGSDAPAADSWVLWQNRIHDYVASRGRTLHVWNDQLYEGLPTRLDPGVVVDYWIHQDGRTTPAEIAANGNDLVNVSDSLYYASGGPPNAQWIYETFTPSLFSGGLTLPADDPHLLGAAMGVWPAAYGDSQHAVEQGMFGPLRALAQKNWGGSPLVSSYADFQPVEQAIGHAPGYPTTGALAADRVYTLRAGDAAYAVAAGAEDRTGSLVTAATPDTAGGWLLQQDSDGVYTLRSQADGRCAEVAGQSYADDARIVTADCAADSDAQKWLAEPTARGLVLRSGLSGRVLTAPSGGAGTALVQRYDTGAKDQRWTVAAAASQVTGALTIDDPVVPAGGRTDATVSLTNHGSRPVTLSKVSLDTPDGWTTQPRGTAPARLDAGATATLKWAVTAPADAATGFAQLRAVAVAEGGDTGATGSAMTTAASLKGATAYDADFVSGTVTPIDLATGTAQDAVTVGKLPGTIVADPSGTTLYVANQGSASVSVIDTATREVTATVPVGTTPAGLALSPDGTTLWVSAYSDNAVQPVDLTTLTAGPEIPVGAGPENLAMSPDGTTLWVACRTGNQVVPVDTASRTAGTAVPVPNSPFGIAIDRDGGTVYVGQQTARTVLPIDTATRTPGTPIDVGGAPFGLTVSPDGKTLAVGVNDTYTAAFVDLATGKVRSSVLLGLQPTQIAYTPDGTVAYAAVGADGTVVPILTADGETGPPIRVGSYPIAVTVVGAS</sequence>
<evidence type="ECO:0000256" key="3">
    <source>
        <dbReference type="ARBA" id="ARBA00022801"/>
    </source>
</evidence>
<dbReference type="Pfam" id="PF00728">
    <property type="entry name" value="Glyco_hydro_20"/>
    <property type="match status" value="1"/>
</dbReference>
<accession>A0ABV9ATX0</accession>
<dbReference type="Gene3D" id="2.80.10.50">
    <property type="match status" value="1"/>
</dbReference>
<dbReference type="Proteomes" id="UP001595839">
    <property type="component" value="Unassembled WGS sequence"/>
</dbReference>
<keyword evidence="2 5" id="KW-0732">Signal</keyword>
<evidence type="ECO:0000259" key="6">
    <source>
        <dbReference type="SMART" id="SM00458"/>
    </source>
</evidence>
<dbReference type="PRINTS" id="PR00738">
    <property type="entry name" value="GLHYDRLASE20"/>
</dbReference>
<evidence type="ECO:0000256" key="1">
    <source>
        <dbReference type="ARBA" id="ARBA00006285"/>
    </source>
</evidence>
<dbReference type="SUPFAM" id="SSF55545">
    <property type="entry name" value="beta-N-acetylhexosaminidase-like domain"/>
    <property type="match status" value="1"/>
</dbReference>
<keyword evidence="8" id="KW-1185">Reference proteome</keyword>
<dbReference type="SUPFAM" id="SSF51445">
    <property type="entry name" value="(Trans)glycosidases"/>
    <property type="match status" value="1"/>
</dbReference>
<keyword evidence="4" id="KW-0326">Glycosidase</keyword>
<feature type="chain" id="PRO_5045298345" evidence="5">
    <location>
        <begin position="31"/>
        <end position="1047"/>
    </location>
</feature>
<feature type="domain" description="Ricin B lectin" evidence="6">
    <location>
        <begin position="552"/>
        <end position="693"/>
    </location>
</feature>
<dbReference type="Gene3D" id="3.20.20.80">
    <property type="entry name" value="Glycosidases"/>
    <property type="match status" value="1"/>
</dbReference>
<dbReference type="InterPro" id="IPR017853">
    <property type="entry name" value="GH"/>
</dbReference>
<organism evidence="7 8">
    <name type="scientific">Streptomyces vulcanius</name>
    <dbReference type="NCBI Taxonomy" id="1441876"/>
    <lineage>
        <taxon>Bacteria</taxon>
        <taxon>Bacillati</taxon>
        <taxon>Actinomycetota</taxon>
        <taxon>Actinomycetes</taxon>
        <taxon>Kitasatosporales</taxon>
        <taxon>Streptomycetaceae</taxon>
        <taxon>Streptomyces</taxon>
    </lineage>
</organism>
<dbReference type="InterPro" id="IPR025705">
    <property type="entry name" value="Beta_hexosaminidase_sua/sub"/>
</dbReference>
<evidence type="ECO:0000313" key="8">
    <source>
        <dbReference type="Proteomes" id="UP001595839"/>
    </source>
</evidence>
<dbReference type="Pfam" id="PF21783">
    <property type="entry name" value="YNCE"/>
    <property type="match status" value="1"/>
</dbReference>
<dbReference type="NCBIfam" id="TIGR02276">
    <property type="entry name" value="beta_rpt_yvtn"/>
    <property type="match status" value="1"/>
</dbReference>
<evidence type="ECO:0000313" key="7">
    <source>
        <dbReference type="EMBL" id="MFC4502755.1"/>
    </source>
</evidence>
<dbReference type="InterPro" id="IPR029018">
    <property type="entry name" value="Hex-like_dom2"/>
</dbReference>
<dbReference type="InterPro" id="IPR000772">
    <property type="entry name" value="Ricin_B_lectin"/>
</dbReference>
<keyword evidence="3" id="KW-0378">Hydrolase</keyword>
<dbReference type="PROSITE" id="PS50231">
    <property type="entry name" value="RICIN_B_LECTIN"/>
    <property type="match status" value="1"/>
</dbReference>
<evidence type="ECO:0000256" key="4">
    <source>
        <dbReference type="ARBA" id="ARBA00023295"/>
    </source>
</evidence>
<evidence type="ECO:0000256" key="5">
    <source>
        <dbReference type="SAM" id="SignalP"/>
    </source>
</evidence>
<dbReference type="SMART" id="SM00458">
    <property type="entry name" value="RICIN"/>
    <property type="match status" value="1"/>
</dbReference>